<feature type="domain" description="Calcineurin-like phosphoesterase" evidence="1">
    <location>
        <begin position="36"/>
        <end position="258"/>
    </location>
</feature>
<evidence type="ECO:0000313" key="2">
    <source>
        <dbReference type="EMBL" id="GAA4435229.1"/>
    </source>
</evidence>
<reference evidence="3" key="1">
    <citation type="journal article" date="2019" name="Int. J. Syst. Evol. Microbiol.">
        <title>The Global Catalogue of Microorganisms (GCM) 10K type strain sequencing project: providing services to taxonomists for standard genome sequencing and annotation.</title>
        <authorList>
            <consortium name="The Broad Institute Genomics Platform"/>
            <consortium name="The Broad Institute Genome Sequencing Center for Infectious Disease"/>
            <person name="Wu L."/>
            <person name="Ma J."/>
        </authorList>
    </citation>
    <scope>NUCLEOTIDE SEQUENCE [LARGE SCALE GENOMIC DNA]</scope>
    <source>
        <strain evidence="3">JCM 31920</strain>
    </source>
</reference>
<dbReference type="PANTHER" id="PTHR43143:SF1">
    <property type="entry name" value="SERINE_THREONINE-PROTEIN PHOSPHATASE CPPED1"/>
    <property type="match status" value="1"/>
</dbReference>
<protein>
    <recommendedName>
        <fullName evidence="1">Calcineurin-like phosphoesterase domain-containing protein</fullName>
    </recommendedName>
</protein>
<evidence type="ECO:0000313" key="3">
    <source>
        <dbReference type="Proteomes" id="UP001501508"/>
    </source>
</evidence>
<dbReference type="InterPro" id="IPR029052">
    <property type="entry name" value="Metallo-depent_PP-like"/>
</dbReference>
<comment type="caution">
    <text evidence="2">The sequence shown here is derived from an EMBL/GenBank/DDBJ whole genome shotgun (WGS) entry which is preliminary data.</text>
</comment>
<dbReference type="Proteomes" id="UP001501508">
    <property type="component" value="Unassembled WGS sequence"/>
</dbReference>
<dbReference type="SUPFAM" id="SSF56300">
    <property type="entry name" value="Metallo-dependent phosphatases"/>
    <property type="match status" value="1"/>
</dbReference>
<dbReference type="RefSeq" id="WP_345027120.1">
    <property type="nucleotide sequence ID" value="NZ_BAABEY010000012.1"/>
</dbReference>
<dbReference type="InterPro" id="IPR004843">
    <property type="entry name" value="Calcineurin-like_PHP"/>
</dbReference>
<dbReference type="Gene3D" id="3.60.21.10">
    <property type="match status" value="1"/>
</dbReference>
<accession>A0ABP8LV34</accession>
<keyword evidence="3" id="KW-1185">Reference proteome</keyword>
<name>A0ABP8LV34_9BACT</name>
<dbReference type="PANTHER" id="PTHR43143">
    <property type="entry name" value="METALLOPHOSPHOESTERASE, CALCINEURIN SUPERFAMILY"/>
    <property type="match status" value="1"/>
</dbReference>
<sequence length="313" mass="35486">MNFNPFSRIFFTNVAVVFLIILVSAGGVRAQSDSLSFLHVTDTHLIFDLEDYHPGVISKRKHYGNGIVPLKNLLDSIVFTRDIRFVSITGDLVDFCEASTENSGMRSFQLERFCRLIDQYPLPVFLNMGNHDIAAYGWKNDQMTSSQKNAGMTRAAWIRSAHSFRNGTYYSQALTVGGTDYRLIFLDNGHNSDASARAPYLDRIQLDWLREQLAISEKDIEIVFMHIPVADDKSPSELLETLVQSPTVKLVLSGHEHRNHTSWLGSQKRLFQVQTAAFARNPNEWRRITLTAKSVVISKPGSRLIEQVIPLDR</sequence>
<dbReference type="EMBL" id="BAABEY010000012">
    <property type="protein sequence ID" value="GAA4435229.1"/>
    <property type="molecule type" value="Genomic_DNA"/>
</dbReference>
<proteinExistence type="predicted"/>
<dbReference type="Pfam" id="PF00149">
    <property type="entry name" value="Metallophos"/>
    <property type="match status" value="1"/>
</dbReference>
<organism evidence="2 3">
    <name type="scientific">Ravibacter arvi</name>
    <dbReference type="NCBI Taxonomy" id="2051041"/>
    <lineage>
        <taxon>Bacteria</taxon>
        <taxon>Pseudomonadati</taxon>
        <taxon>Bacteroidota</taxon>
        <taxon>Cytophagia</taxon>
        <taxon>Cytophagales</taxon>
        <taxon>Spirosomataceae</taxon>
        <taxon>Ravibacter</taxon>
    </lineage>
</organism>
<gene>
    <name evidence="2" type="ORF">GCM10023091_11310</name>
</gene>
<evidence type="ECO:0000259" key="1">
    <source>
        <dbReference type="Pfam" id="PF00149"/>
    </source>
</evidence>
<dbReference type="InterPro" id="IPR051918">
    <property type="entry name" value="STPP_CPPED1"/>
</dbReference>